<sequence length="209" mass="22530">MKGSAHLAIGGASGLATAVYLHTDPITTAGLIAIGAIAGLAPDLDVNGKLSNRITISKKWLILFFATAGLLLMGYSYLKLNGFVQSAGFTVGIGLTVLPRLFIKQRTMLFITGAVLAIAAWYTGIFWLLLLSAFIMVSSFLSHRSLTHSLIGAACFAGIAWQFQQSVGLEGSFLAASIAYMSHLVADMKIWPANKRGIKWFQPLFNREF</sequence>
<name>A0A1B9AMG7_9BACI</name>
<evidence type="ECO:0000313" key="3">
    <source>
        <dbReference type="Proteomes" id="UP000092578"/>
    </source>
</evidence>
<gene>
    <name evidence="2" type="ORF">A8F95_10485</name>
</gene>
<protein>
    <recommendedName>
        <fullName evidence="4">Hydrolase</fullName>
    </recommendedName>
</protein>
<keyword evidence="1" id="KW-0472">Membrane</keyword>
<feature type="transmembrane region" description="Helical" evidence="1">
    <location>
        <begin position="60"/>
        <end position="78"/>
    </location>
</feature>
<organism evidence="2 3">
    <name type="scientific">Pseudobacillus wudalianchiensis</name>
    <dbReference type="NCBI Taxonomy" id="1743143"/>
    <lineage>
        <taxon>Bacteria</taxon>
        <taxon>Bacillati</taxon>
        <taxon>Bacillota</taxon>
        <taxon>Bacilli</taxon>
        <taxon>Bacillales</taxon>
        <taxon>Bacillaceae</taxon>
        <taxon>Pseudobacillus</taxon>
    </lineage>
</organism>
<evidence type="ECO:0000313" key="2">
    <source>
        <dbReference type="EMBL" id="OCA85107.1"/>
    </source>
</evidence>
<feature type="transmembrane region" description="Helical" evidence="1">
    <location>
        <begin position="84"/>
        <end position="103"/>
    </location>
</feature>
<feature type="transmembrane region" description="Helical" evidence="1">
    <location>
        <begin position="28"/>
        <end position="48"/>
    </location>
</feature>
<proteinExistence type="predicted"/>
<dbReference type="Proteomes" id="UP000092578">
    <property type="component" value="Unassembled WGS sequence"/>
</dbReference>
<evidence type="ECO:0008006" key="4">
    <source>
        <dbReference type="Google" id="ProtNLM"/>
    </source>
</evidence>
<dbReference type="RefSeq" id="WP_065411074.1">
    <property type="nucleotide sequence ID" value="NZ_MAYT01000027.1"/>
</dbReference>
<keyword evidence="3" id="KW-1185">Reference proteome</keyword>
<dbReference type="EMBL" id="MAYT01000027">
    <property type="protein sequence ID" value="OCA85107.1"/>
    <property type="molecule type" value="Genomic_DNA"/>
</dbReference>
<dbReference type="AlphaFoldDB" id="A0A1B9AMG7"/>
<comment type="caution">
    <text evidence="2">The sequence shown here is derived from an EMBL/GenBank/DDBJ whole genome shotgun (WGS) entry which is preliminary data.</text>
</comment>
<dbReference type="InterPro" id="IPR007404">
    <property type="entry name" value="YdjM-like"/>
</dbReference>
<accession>A0A1B9AMG7</accession>
<keyword evidence="1" id="KW-0812">Transmembrane</keyword>
<dbReference type="Pfam" id="PF04307">
    <property type="entry name" value="YdjM"/>
    <property type="match status" value="1"/>
</dbReference>
<evidence type="ECO:0000256" key="1">
    <source>
        <dbReference type="SAM" id="Phobius"/>
    </source>
</evidence>
<reference evidence="3" key="1">
    <citation type="submission" date="2016-05" db="EMBL/GenBank/DDBJ databases">
        <authorList>
            <person name="Liu B."/>
            <person name="Wang J."/>
            <person name="Zhu Y."/>
            <person name="Liu G."/>
            <person name="Chen Q."/>
            <person name="Chen Z."/>
            <person name="Lan J."/>
            <person name="Che J."/>
            <person name="Ge C."/>
            <person name="Shi H."/>
            <person name="Pan Z."/>
            <person name="Liu X."/>
        </authorList>
    </citation>
    <scope>NUCLEOTIDE SEQUENCE [LARGE SCALE GENOMIC DNA]</scope>
    <source>
        <strain evidence="3">FJAT-27215</strain>
    </source>
</reference>
<feature type="transmembrane region" description="Helical" evidence="1">
    <location>
        <begin position="115"/>
        <end position="140"/>
    </location>
</feature>
<keyword evidence="1" id="KW-1133">Transmembrane helix</keyword>